<proteinExistence type="predicted"/>
<protein>
    <submittedName>
        <fullName evidence="1">Uncharacterized protein</fullName>
    </submittedName>
</protein>
<accession>A0A0A9ELX5</accession>
<name>A0A0A9ELX5_ARUDO</name>
<evidence type="ECO:0000313" key="1">
    <source>
        <dbReference type="EMBL" id="JAD98865.1"/>
    </source>
</evidence>
<dbReference type="AlphaFoldDB" id="A0A0A9ELX5"/>
<organism evidence="1">
    <name type="scientific">Arundo donax</name>
    <name type="common">Giant reed</name>
    <name type="synonym">Donax arundinaceus</name>
    <dbReference type="NCBI Taxonomy" id="35708"/>
    <lineage>
        <taxon>Eukaryota</taxon>
        <taxon>Viridiplantae</taxon>
        <taxon>Streptophyta</taxon>
        <taxon>Embryophyta</taxon>
        <taxon>Tracheophyta</taxon>
        <taxon>Spermatophyta</taxon>
        <taxon>Magnoliopsida</taxon>
        <taxon>Liliopsida</taxon>
        <taxon>Poales</taxon>
        <taxon>Poaceae</taxon>
        <taxon>PACMAD clade</taxon>
        <taxon>Arundinoideae</taxon>
        <taxon>Arundineae</taxon>
        <taxon>Arundo</taxon>
    </lineage>
</organism>
<reference evidence="1" key="2">
    <citation type="journal article" date="2015" name="Data Brief">
        <title>Shoot transcriptome of the giant reed, Arundo donax.</title>
        <authorList>
            <person name="Barrero R.A."/>
            <person name="Guerrero F.D."/>
            <person name="Moolhuijzen P."/>
            <person name="Goolsby J.A."/>
            <person name="Tidwell J."/>
            <person name="Bellgard S.E."/>
            <person name="Bellgard M.I."/>
        </authorList>
    </citation>
    <scope>NUCLEOTIDE SEQUENCE</scope>
    <source>
        <tissue evidence="1">Shoot tissue taken approximately 20 cm above the soil surface</tissue>
    </source>
</reference>
<sequence>MTLKMIRLLSLDCGTQGRSLTKQRIRLHNLKLYVRTAFLVQKPRASR</sequence>
<dbReference type="EMBL" id="GBRH01199030">
    <property type="protein sequence ID" value="JAD98865.1"/>
    <property type="molecule type" value="Transcribed_RNA"/>
</dbReference>
<reference evidence="1" key="1">
    <citation type="submission" date="2014-09" db="EMBL/GenBank/DDBJ databases">
        <authorList>
            <person name="Magalhaes I.L.F."/>
            <person name="Oliveira U."/>
            <person name="Santos F.R."/>
            <person name="Vidigal T.H.D.A."/>
            <person name="Brescovit A.D."/>
            <person name="Santos A.J."/>
        </authorList>
    </citation>
    <scope>NUCLEOTIDE SEQUENCE</scope>
    <source>
        <tissue evidence="1">Shoot tissue taken approximately 20 cm above the soil surface</tissue>
    </source>
</reference>